<feature type="transmembrane region" description="Helical" evidence="16">
    <location>
        <begin position="533"/>
        <end position="551"/>
    </location>
</feature>
<protein>
    <recommendedName>
        <fullName evidence="15">Glutamate receptor</fullName>
    </recommendedName>
</protein>
<dbReference type="InterPro" id="IPR001828">
    <property type="entry name" value="ANF_lig-bd_rcpt"/>
</dbReference>
<dbReference type="SUPFAM" id="SSF81324">
    <property type="entry name" value="Voltage-gated potassium channels"/>
    <property type="match status" value="1"/>
</dbReference>
<keyword evidence="4 15" id="KW-0813">Transport</keyword>
<accession>A0A7G2EER5</accession>
<evidence type="ECO:0000256" key="5">
    <source>
        <dbReference type="ARBA" id="ARBA00022692"/>
    </source>
</evidence>
<dbReference type="SUPFAM" id="SSF53850">
    <property type="entry name" value="Periplasmic binding protein-like II"/>
    <property type="match status" value="1"/>
</dbReference>
<dbReference type="Gene3D" id="1.10.287.70">
    <property type="match status" value="1"/>
</dbReference>
<evidence type="ECO:0000256" key="11">
    <source>
        <dbReference type="ARBA" id="ARBA00023180"/>
    </source>
</evidence>
<dbReference type="PIRSF" id="PIRSF037090">
    <property type="entry name" value="Iontro_Glu-like_rcpt_pln"/>
    <property type="match status" value="1"/>
</dbReference>
<evidence type="ECO:0000256" key="8">
    <source>
        <dbReference type="ARBA" id="ARBA00023065"/>
    </source>
</evidence>
<evidence type="ECO:0000256" key="9">
    <source>
        <dbReference type="ARBA" id="ARBA00023136"/>
    </source>
</evidence>
<evidence type="ECO:0000256" key="7">
    <source>
        <dbReference type="ARBA" id="ARBA00022989"/>
    </source>
</evidence>
<dbReference type="FunFam" id="3.40.50.2300:FF:000081">
    <property type="entry name" value="Glutamate receptor"/>
    <property type="match status" value="1"/>
</dbReference>
<evidence type="ECO:0000256" key="2">
    <source>
        <dbReference type="ARBA" id="ARBA00008685"/>
    </source>
</evidence>
<evidence type="ECO:0000313" key="18">
    <source>
        <dbReference type="EMBL" id="CAD5319825.1"/>
    </source>
</evidence>
<evidence type="ECO:0000256" key="6">
    <source>
        <dbReference type="ARBA" id="ARBA00022729"/>
    </source>
</evidence>
<dbReference type="PANTHER" id="PTHR34836">
    <property type="entry name" value="OS06G0188250 PROTEIN"/>
    <property type="match status" value="1"/>
</dbReference>
<gene>
    <name evidence="18" type="ORF">AT9943_LOCUS7990</name>
</gene>
<keyword evidence="8 15" id="KW-0406">Ion transport</keyword>
<dbReference type="SMART" id="SM00079">
    <property type="entry name" value="PBPe"/>
    <property type="match status" value="1"/>
</dbReference>
<evidence type="ECO:0000256" key="14">
    <source>
        <dbReference type="ARBA" id="ARBA00049638"/>
    </source>
</evidence>
<evidence type="ECO:0000259" key="17">
    <source>
        <dbReference type="SMART" id="SM00079"/>
    </source>
</evidence>
<evidence type="ECO:0000256" key="10">
    <source>
        <dbReference type="ARBA" id="ARBA00023170"/>
    </source>
</evidence>
<comment type="function">
    <text evidence="14">Glutamate-gated receptor that probably acts as a non-selective cation channel. May be involved in light-signal transduction and calcium homeostasis via the regulation of calcium influx into cells.</text>
</comment>
<dbReference type="GO" id="GO:0016020">
    <property type="term" value="C:membrane"/>
    <property type="evidence" value="ECO:0007669"/>
    <property type="project" value="UniProtKB-SubCell"/>
</dbReference>
<evidence type="ECO:0000256" key="1">
    <source>
        <dbReference type="ARBA" id="ARBA00004141"/>
    </source>
</evidence>
<evidence type="ECO:0000256" key="16">
    <source>
        <dbReference type="SAM" id="Phobius"/>
    </source>
</evidence>
<keyword evidence="13 15" id="KW-0407">Ion channel</keyword>
<comment type="subcellular location">
    <subcellularLocation>
        <location evidence="1">Membrane</location>
        <topology evidence="1">Multi-pass membrane protein</topology>
    </subcellularLocation>
</comment>
<dbReference type="InterPro" id="IPR028082">
    <property type="entry name" value="Peripla_BP_I"/>
</dbReference>
<evidence type="ECO:0000256" key="4">
    <source>
        <dbReference type="ARBA" id="ARBA00022448"/>
    </source>
</evidence>
<dbReference type="InterPro" id="IPR001320">
    <property type="entry name" value="Iontro_rcpt_C"/>
</dbReference>
<dbReference type="GO" id="GO:0015276">
    <property type="term" value="F:ligand-gated monoatomic ion channel activity"/>
    <property type="evidence" value="ECO:0007669"/>
    <property type="project" value="InterPro"/>
</dbReference>
<dbReference type="EMBL" id="LR881467">
    <property type="protein sequence ID" value="CAD5319825.1"/>
    <property type="molecule type" value="Genomic_DNA"/>
</dbReference>
<dbReference type="Pfam" id="PF00060">
    <property type="entry name" value="Lig_chan"/>
    <property type="match status" value="1"/>
</dbReference>
<feature type="transmembrane region" description="Helical" evidence="16">
    <location>
        <begin position="469"/>
        <end position="491"/>
    </location>
</feature>
<dbReference type="InterPro" id="IPR044440">
    <property type="entry name" value="GABAb_receptor_plant_PBP1"/>
</dbReference>
<dbReference type="Proteomes" id="UP000516314">
    <property type="component" value="Chromosome 2"/>
</dbReference>
<feature type="transmembrane region" description="Helical" evidence="16">
    <location>
        <begin position="634"/>
        <end position="658"/>
    </location>
</feature>
<dbReference type="Gene3D" id="3.40.190.10">
    <property type="entry name" value="Periplasmic binding protein-like II"/>
    <property type="match status" value="1"/>
</dbReference>
<evidence type="ECO:0000256" key="12">
    <source>
        <dbReference type="ARBA" id="ARBA00023286"/>
    </source>
</evidence>
<evidence type="ECO:0000256" key="15">
    <source>
        <dbReference type="PIRNR" id="PIRNR037090"/>
    </source>
</evidence>
<sequence length="764" mass="87031">MQAKFMIKLANKTQVPTISFSATSPLLTSIKSDYFVRGTIDDSYQVKAIAAIFESFGWRSVVAIYVDNELGEGIMPYLFDALQDVQVDRSVIPSEANDDQILKELYKLMTRQTRVFVVHMASRLASRIFEKATEIGMMEEGYVWLMTNGMTHMMRHIHHGRSLNTIDGVLGVRSHVPKSKGLEDFRLRWKRNFKKENPWLRDDLSIFGLWAYDSTTALAMAVEKTNISSFPYNNASGSSNNMTDLGTLHVSRYGPSLLEALSEIRFNGLAGRFNLIDRQLESPKFEIINFVGNEERIVGFWTPSNGLVNVNSNKTTSFTGERFGPLIWPGKSTIVPKGWEIPTNGKKIKVGVLVKKGFFNFVEVITDPITNITTPKGYAIDIFEAALKKLPYSVIPQYYRFESPDDDYDDLVYKVDNGTLDAVVGDVTITAYRSLYADFTLPYTESGVSMMVPVRDNENKNTWVFLKPWGLDLWVTTACFFVLIGFVVWLFEHRVNTDFRGPPHHQIGTSFWFSFSTMVFAHHEKVVSNLARFVVVVWCFVVLVLTQSYTANLTSFLTVQRFQPAAINVKDLIKNGDYAFPRNSPLTGDVSKAILNVTQGDEMQHIENKWFMKQNDCPDPKTALSSNRLSLRSFWGLFLIAGIASFLALLIFVFLFLYENRHTLCDDSEDSIWRKLTSLFRNFDEKDIKSHTFKSSAVHHVSSPMTQYIPSPSTLQIAPRPHSPSQDRAFELRRVSFTPNEERLTTQTIHFEDEESDIECVVEQ</sequence>
<organism evidence="18 19">
    <name type="scientific">Arabidopsis thaliana</name>
    <name type="common">Mouse-ear cress</name>
    <dbReference type="NCBI Taxonomy" id="3702"/>
    <lineage>
        <taxon>Eukaryota</taxon>
        <taxon>Viridiplantae</taxon>
        <taxon>Streptophyta</taxon>
        <taxon>Embryophyta</taxon>
        <taxon>Tracheophyta</taxon>
        <taxon>Spermatophyta</taxon>
        <taxon>Magnoliopsida</taxon>
        <taxon>eudicotyledons</taxon>
        <taxon>Gunneridae</taxon>
        <taxon>Pentapetalae</taxon>
        <taxon>rosids</taxon>
        <taxon>malvids</taxon>
        <taxon>Brassicales</taxon>
        <taxon>Brassicaceae</taxon>
        <taxon>Camelineae</taxon>
        <taxon>Arabidopsis</taxon>
    </lineage>
</organism>
<dbReference type="CDD" id="cd19990">
    <property type="entry name" value="PBP1_GABAb_receptor_plant"/>
    <property type="match status" value="1"/>
</dbReference>
<proteinExistence type="inferred from homology"/>
<comment type="subunit">
    <text evidence="3">May form heteromers.</text>
</comment>
<evidence type="ECO:0000313" key="19">
    <source>
        <dbReference type="Proteomes" id="UP000516314"/>
    </source>
</evidence>
<dbReference type="Pfam" id="PF01094">
    <property type="entry name" value="ANF_receptor"/>
    <property type="match status" value="1"/>
</dbReference>
<keyword evidence="7 16" id="KW-1133">Transmembrane helix</keyword>
<keyword evidence="11" id="KW-0325">Glycoprotein</keyword>
<dbReference type="InterPro" id="IPR015683">
    <property type="entry name" value="Ionotropic_Glu_rcpt"/>
</dbReference>
<dbReference type="InterPro" id="IPR017103">
    <property type="entry name" value="Iontropic_Glu_rcpt_pln"/>
</dbReference>
<dbReference type="FunFam" id="3.40.50.2300:FF:000310">
    <property type="entry name" value="Glutamate receptor"/>
    <property type="match status" value="1"/>
</dbReference>
<feature type="domain" description="Ionotropic glutamate receptor C-terminal" evidence="17">
    <location>
        <begin position="347"/>
        <end position="613"/>
    </location>
</feature>
<comment type="function">
    <text evidence="15">Glutamate-gated receptor that probably acts as non-selective cation channel.</text>
</comment>
<dbReference type="FunFam" id="1.10.287.70:FF:000037">
    <property type="entry name" value="Glutamate receptor"/>
    <property type="match status" value="1"/>
</dbReference>
<comment type="similarity">
    <text evidence="2 15">Belongs to the glutamate-gated ion channel (TC 1.A.10.1) family.</text>
</comment>
<dbReference type="PANTHER" id="PTHR34836:SF1">
    <property type="entry name" value="OS09G0428600 PROTEIN"/>
    <property type="match status" value="1"/>
</dbReference>
<evidence type="ECO:0000256" key="3">
    <source>
        <dbReference type="ARBA" id="ARBA00011095"/>
    </source>
</evidence>
<keyword evidence="6" id="KW-0732">Signal</keyword>
<keyword evidence="5 16" id="KW-0812">Transmembrane</keyword>
<dbReference type="SUPFAM" id="SSF53822">
    <property type="entry name" value="Periplasmic binding protein-like I"/>
    <property type="match status" value="1"/>
</dbReference>
<dbReference type="AlphaFoldDB" id="A0A7G2EER5"/>
<keyword evidence="9 15" id="KW-0472">Membrane</keyword>
<reference evidence="18 19" key="1">
    <citation type="submission" date="2020-09" db="EMBL/GenBank/DDBJ databases">
        <authorList>
            <person name="Ashkenazy H."/>
        </authorList>
    </citation>
    <scope>NUCLEOTIDE SEQUENCE [LARGE SCALE GENOMIC DNA]</scope>
    <source>
        <strain evidence="19">cv. Cdm-0</strain>
    </source>
</reference>
<keyword evidence="12 15" id="KW-1071">Ligand-gated ion channel</keyword>
<evidence type="ECO:0000256" key="13">
    <source>
        <dbReference type="ARBA" id="ARBA00023303"/>
    </source>
</evidence>
<dbReference type="FunFam" id="3.40.190.10:FF:000103">
    <property type="entry name" value="Glutamate receptor"/>
    <property type="match status" value="1"/>
</dbReference>
<keyword evidence="10 15" id="KW-0675">Receptor</keyword>
<dbReference type="Gene3D" id="3.40.50.2300">
    <property type="match status" value="2"/>
</dbReference>
<name>A0A7G2EER5_ARATH</name>